<evidence type="ECO:0000256" key="1">
    <source>
        <dbReference type="SAM" id="Phobius"/>
    </source>
</evidence>
<dbReference type="EMBL" id="PJKN01000006">
    <property type="protein sequence ID" value="PNC54077.1"/>
    <property type="molecule type" value="Genomic_DNA"/>
</dbReference>
<feature type="transmembrane region" description="Helical" evidence="1">
    <location>
        <begin position="138"/>
        <end position="155"/>
    </location>
</feature>
<feature type="transmembrane region" description="Helical" evidence="1">
    <location>
        <begin position="258"/>
        <end position="282"/>
    </location>
</feature>
<comment type="caution">
    <text evidence="2">The sequence shown here is derived from an EMBL/GenBank/DDBJ whole genome shotgun (WGS) entry which is preliminary data.</text>
</comment>
<feature type="transmembrane region" description="Helical" evidence="1">
    <location>
        <begin position="51"/>
        <end position="72"/>
    </location>
</feature>
<feature type="transmembrane region" description="Helical" evidence="1">
    <location>
        <begin position="437"/>
        <end position="454"/>
    </location>
</feature>
<evidence type="ECO:0000313" key="2">
    <source>
        <dbReference type="EMBL" id="PNC54077.1"/>
    </source>
</evidence>
<name>A0AAP8T8S0_9BACT</name>
<keyword evidence="1" id="KW-0812">Transmembrane</keyword>
<protein>
    <submittedName>
        <fullName evidence="2">Uncharacterized protein</fullName>
    </submittedName>
</protein>
<dbReference type="AlphaFoldDB" id="A0AAP8T8S0"/>
<keyword evidence="1" id="KW-0472">Membrane</keyword>
<feature type="transmembrane region" description="Helical" evidence="1">
    <location>
        <begin position="84"/>
        <end position="105"/>
    </location>
</feature>
<dbReference type="Proteomes" id="UP000235914">
    <property type="component" value="Unassembled WGS sequence"/>
</dbReference>
<keyword evidence="1" id="KW-1133">Transmembrane helix</keyword>
<feature type="transmembrane region" description="Helical" evidence="1">
    <location>
        <begin position="386"/>
        <end position="405"/>
    </location>
</feature>
<feature type="transmembrane region" description="Helical" evidence="1">
    <location>
        <begin position="303"/>
        <end position="323"/>
    </location>
</feature>
<accession>A0AAP8T8S0</accession>
<feature type="transmembrane region" description="Helical" evidence="1">
    <location>
        <begin position="360"/>
        <end position="379"/>
    </location>
</feature>
<evidence type="ECO:0000313" key="3">
    <source>
        <dbReference type="Proteomes" id="UP000235914"/>
    </source>
</evidence>
<feature type="transmembrane region" description="Helical" evidence="1">
    <location>
        <begin position="162"/>
        <end position="185"/>
    </location>
</feature>
<proteinExistence type="predicted"/>
<sequence>MLALRSPPLPISFPFRAMSARFFLSARLPLCAGLLYLALPLLLFLQGWVHPAFSAPLCAALACGLYVCARHLPAQRLPLSGRRLAALGLLSFFCLMLVLLCGFTGHCQQHADFIIRNAVYERLAANSWPLVTEDGHHFIYYLGHWLPPALAASFCPASWAPWLLALWTFLGLELALLAATVRWGIRKTARWALILLCLGSPAAVPDCLGIPLSSLFAEYHAQMVLFIGMPVQLFNTFNHAVPALLCAVFVLTRSLPPSGYYLAGTLLLPSSPLGALLLLPYMAYETLFRLPAARKPLSRLRSLLGQPVFWLAALCTAVMAVFYSHLDGGGQFSCLFDAKYAEIYHYGQQRLLLHPDSVKYASFLLALALGILLPGALLFPKCRKNPLYYITLGMMAGSLFFRTGIMNNELLFKAPAVLYPFLSLLFLRALRRGDVKYRALLILYLVFSALPNLQCIMEKAETFSTRASIMRKHWQTAGGTPDCPGTLIRRQFMKKDGHPLPSWLFKTGIKPQSRQQ</sequence>
<feature type="transmembrane region" description="Helical" evidence="1">
    <location>
        <begin position="21"/>
        <end position="45"/>
    </location>
</feature>
<feature type="transmembrane region" description="Helical" evidence="1">
    <location>
        <begin position="191"/>
        <end position="212"/>
    </location>
</feature>
<organism evidence="2 3">
    <name type="scientific">Akkermansia muciniphila</name>
    <dbReference type="NCBI Taxonomy" id="239935"/>
    <lineage>
        <taxon>Bacteria</taxon>
        <taxon>Pseudomonadati</taxon>
        <taxon>Verrucomicrobiota</taxon>
        <taxon>Verrucomicrobiia</taxon>
        <taxon>Verrucomicrobiales</taxon>
        <taxon>Akkermansiaceae</taxon>
        <taxon>Akkermansia</taxon>
    </lineage>
</organism>
<gene>
    <name evidence="2" type="ORF">CXU09_10810</name>
</gene>
<feature type="transmembrane region" description="Helical" evidence="1">
    <location>
        <begin position="411"/>
        <end position="430"/>
    </location>
</feature>
<reference evidence="2 3" key="1">
    <citation type="journal article" date="2017" name="BMC Genomics">
        <title>Genome sequencing of 39 Akkermansia muciniphila isolates reveals its population structure, genomic and functional diverisity, and global distribution in mammalian gut microbiotas.</title>
        <authorList>
            <person name="Guo X."/>
            <person name="Li S."/>
            <person name="Zhang J."/>
            <person name="Wu F."/>
            <person name="Li X."/>
            <person name="Wu D."/>
            <person name="Zhang M."/>
            <person name="Ou Z."/>
            <person name="Jie Z."/>
            <person name="Yan Q."/>
            <person name="Li P."/>
            <person name="Yi J."/>
            <person name="Peng Y."/>
        </authorList>
    </citation>
    <scope>NUCLEOTIDE SEQUENCE [LARGE SCALE GENOMIC DNA]</scope>
    <source>
        <strain evidence="2 3">GP43</strain>
    </source>
</reference>